<keyword evidence="3" id="KW-1185">Reference proteome</keyword>
<dbReference type="InterPro" id="IPR005018">
    <property type="entry name" value="DOMON_domain"/>
</dbReference>
<sequence length="219" mass="24881">MKLNISKLILFQIISFSFSAEFFNTEECGKGRACWSFPADCEPRKCDGIVRWRLEGQKLVLEIQAKDISMSTDVGRYVAVGFSGDQAMGNDTVIECVFDNTGEGRGQAYISHNEQTNNIQLLKASQKMLKNKSFVMKDDRLMCKLEVDFSALSTVDKSEKEMIHEIPNNNWHLLFAEGLTNLETGEKYMHAVMPWKTQEQVEICSDCKAKLVLVEKMSQ</sequence>
<dbReference type="InterPro" id="IPR042789">
    <property type="entry name" value="FRRS1L"/>
</dbReference>
<dbReference type="Pfam" id="PF03351">
    <property type="entry name" value="DOMON"/>
    <property type="match status" value="1"/>
</dbReference>
<name>A0A915CSJ1_9BILA</name>
<dbReference type="GO" id="GO:0099072">
    <property type="term" value="P:regulation of postsynaptic membrane neurotransmitter receptor levels"/>
    <property type="evidence" value="ECO:0007669"/>
    <property type="project" value="TreeGrafter"/>
</dbReference>
<keyword evidence="1" id="KW-0732">Signal</keyword>
<dbReference type="PROSITE" id="PS50836">
    <property type="entry name" value="DOMON"/>
    <property type="match status" value="1"/>
</dbReference>
<feature type="chain" id="PRO_5037617168" evidence="1">
    <location>
        <begin position="20"/>
        <end position="219"/>
    </location>
</feature>
<accession>A0A915CSJ1</accession>
<organism evidence="3 4">
    <name type="scientific">Ditylenchus dipsaci</name>
    <dbReference type="NCBI Taxonomy" id="166011"/>
    <lineage>
        <taxon>Eukaryota</taxon>
        <taxon>Metazoa</taxon>
        <taxon>Ecdysozoa</taxon>
        <taxon>Nematoda</taxon>
        <taxon>Chromadorea</taxon>
        <taxon>Rhabditida</taxon>
        <taxon>Tylenchina</taxon>
        <taxon>Tylenchomorpha</taxon>
        <taxon>Sphaerularioidea</taxon>
        <taxon>Anguinidae</taxon>
        <taxon>Anguininae</taxon>
        <taxon>Ditylenchus</taxon>
    </lineage>
</organism>
<dbReference type="GO" id="GO:1900449">
    <property type="term" value="P:regulation of glutamate receptor signaling pathway"/>
    <property type="evidence" value="ECO:0007669"/>
    <property type="project" value="InterPro"/>
</dbReference>
<dbReference type="SMART" id="SM00664">
    <property type="entry name" value="DoH"/>
    <property type="match status" value="1"/>
</dbReference>
<proteinExistence type="predicted"/>
<evidence type="ECO:0000313" key="4">
    <source>
        <dbReference type="WBParaSite" id="jg12179"/>
    </source>
</evidence>
<dbReference type="PANTHER" id="PTHR46902:SF1">
    <property type="entry name" value="DOMON DOMAIN-CONTAINING PROTEIN FRRS1L"/>
    <property type="match status" value="1"/>
</dbReference>
<dbReference type="AlphaFoldDB" id="A0A915CSJ1"/>
<evidence type="ECO:0000259" key="2">
    <source>
        <dbReference type="PROSITE" id="PS50836"/>
    </source>
</evidence>
<dbReference type="WBParaSite" id="jg12179">
    <property type="protein sequence ID" value="jg12179"/>
    <property type="gene ID" value="jg12179"/>
</dbReference>
<protein>
    <submittedName>
        <fullName evidence="4">DOMON domain-containing protein</fullName>
    </submittedName>
</protein>
<dbReference type="Proteomes" id="UP000887574">
    <property type="component" value="Unplaced"/>
</dbReference>
<dbReference type="CDD" id="cd09628">
    <property type="entry name" value="DOMON_SDR_2_like"/>
    <property type="match status" value="1"/>
</dbReference>
<reference evidence="4" key="1">
    <citation type="submission" date="2022-11" db="UniProtKB">
        <authorList>
            <consortium name="WormBaseParasite"/>
        </authorList>
    </citation>
    <scope>IDENTIFICATION</scope>
</reference>
<feature type="domain" description="DOMON" evidence="2">
    <location>
        <begin position="46"/>
        <end position="178"/>
    </location>
</feature>
<feature type="signal peptide" evidence="1">
    <location>
        <begin position="1"/>
        <end position="19"/>
    </location>
</feature>
<evidence type="ECO:0000313" key="3">
    <source>
        <dbReference type="Proteomes" id="UP000887574"/>
    </source>
</evidence>
<dbReference type="PANTHER" id="PTHR46902">
    <property type="entry name" value="DOMON DOMAIN-CONTAINING PROTEIN FRRS1L"/>
    <property type="match status" value="1"/>
</dbReference>
<evidence type="ECO:0000256" key="1">
    <source>
        <dbReference type="SAM" id="SignalP"/>
    </source>
</evidence>